<evidence type="ECO:0000313" key="6">
    <source>
        <dbReference type="Proteomes" id="UP000078272"/>
    </source>
</evidence>
<dbReference type="GO" id="GO:0016836">
    <property type="term" value="F:hydro-lyase activity"/>
    <property type="evidence" value="ECO:0007669"/>
    <property type="project" value="UniProtKB-ARBA"/>
</dbReference>
<dbReference type="PATRIC" id="fig|401562.3.peg.303"/>
<dbReference type="EMBL" id="LDPZ01000011">
    <property type="protein sequence ID" value="KTQ97164.1"/>
    <property type="molecule type" value="Genomic_DNA"/>
</dbReference>
<dbReference type="PANTHER" id="PTHR11941:SF54">
    <property type="entry name" value="ENOYL-COA HYDRATASE, MITOCHONDRIAL"/>
    <property type="match status" value="1"/>
</dbReference>
<evidence type="ECO:0000256" key="4">
    <source>
        <dbReference type="SAM" id="MobiDB-lite"/>
    </source>
</evidence>
<protein>
    <submittedName>
        <fullName evidence="5">Enoyl-CoA hydratase</fullName>
    </submittedName>
</protein>
<dbReference type="STRING" id="401562.NS365_21825"/>
<dbReference type="Pfam" id="PF00378">
    <property type="entry name" value="ECH_1"/>
    <property type="match status" value="1"/>
</dbReference>
<dbReference type="Proteomes" id="UP000078272">
    <property type="component" value="Unassembled WGS sequence"/>
</dbReference>
<dbReference type="GO" id="GO:0006635">
    <property type="term" value="P:fatty acid beta-oxidation"/>
    <property type="evidence" value="ECO:0007669"/>
    <property type="project" value="TreeGrafter"/>
</dbReference>
<accession>A0A175RDA2</accession>
<dbReference type="InterPro" id="IPR014748">
    <property type="entry name" value="Enoyl-CoA_hydra_C"/>
</dbReference>
<sequence length="269" mass="28597">MADLIDITREGRVALVRLNRPAQLNALNLALAEELVAATEALDRDRTIGAMVLTGSPKAFAAGADIAEMAGKSAEEMVEADFFAIWDRFAACRIPKIAAVNGYALGGGCEVVMMCDFAIAGEGARFGQPEVKLGVIAGMGGTQRMTRLIGRSLAMDLHLTGRTMRADEALRAGLVARVVPDEEVVPTAMSAAAEIASYSRAAVRLAREAVAKAEELPLAEGIRYERAVFHRLFGTPDQREGMAAFVEKRPARFHAPTNEAAPSDPEAGS</sequence>
<dbReference type="FunFam" id="1.10.12.10:FF:000001">
    <property type="entry name" value="Probable enoyl-CoA hydratase, mitochondrial"/>
    <property type="match status" value="1"/>
</dbReference>
<dbReference type="InterPro" id="IPR018376">
    <property type="entry name" value="Enoyl-CoA_hyd/isom_CS"/>
</dbReference>
<evidence type="ECO:0000256" key="2">
    <source>
        <dbReference type="ARBA" id="ARBA00023239"/>
    </source>
</evidence>
<dbReference type="OrthoDB" id="9775794at2"/>
<proteinExistence type="inferred from homology"/>
<comment type="caution">
    <text evidence="5">The sequence shown here is derived from an EMBL/GenBank/DDBJ whole genome shotgun (WGS) entry which is preliminary data.</text>
</comment>
<evidence type="ECO:0000256" key="1">
    <source>
        <dbReference type="ARBA" id="ARBA00005254"/>
    </source>
</evidence>
<comment type="similarity">
    <text evidence="1 3">Belongs to the enoyl-CoA hydratase/isomerase family.</text>
</comment>
<dbReference type="Gene3D" id="1.10.12.10">
    <property type="entry name" value="Lyase 2-enoyl-coa Hydratase, Chain A, domain 2"/>
    <property type="match status" value="1"/>
</dbReference>
<gene>
    <name evidence="5" type="ORF">NS226_05300</name>
</gene>
<dbReference type="Gene3D" id="3.90.226.10">
    <property type="entry name" value="2-enoyl-CoA Hydratase, Chain A, domain 1"/>
    <property type="match status" value="1"/>
</dbReference>
<dbReference type="FunFam" id="3.90.226.10:FF:000009">
    <property type="entry name" value="Carnitinyl-CoA dehydratase"/>
    <property type="match status" value="1"/>
</dbReference>
<keyword evidence="2" id="KW-0456">Lyase</keyword>
<evidence type="ECO:0000313" key="5">
    <source>
        <dbReference type="EMBL" id="KTQ97164.1"/>
    </source>
</evidence>
<dbReference type="SUPFAM" id="SSF52096">
    <property type="entry name" value="ClpP/crotonase"/>
    <property type="match status" value="1"/>
</dbReference>
<dbReference type="PANTHER" id="PTHR11941">
    <property type="entry name" value="ENOYL-COA HYDRATASE-RELATED"/>
    <property type="match status" value="1"/>
</dbReference>
<dbReference type="PROSITE" id="PS00166">
    <property type="entry name" value="ENOYL_COA_HYDRATASE"/>
    <property type="match status" value="1"/>
</dbReference>
<dbReference type="InterPro" id="IPR029045">
    <property type="entry name" value="ClpP/crotonase-like_dom_sf"/>
</dbReference>
<dbReference type="eggNOG" id="COG1024">
    <property type="taxonomic scope" value="Bacteria"/>
</dbReference>
<dbReference type="InterPro" id="IPR001753">
    <property type="entry name" value="Enoyl-CoA_hydra/iso"/>
</dbReference>
<name>A0A175RDA2_9HYPH</name>
<dbReference type="CDD" id="cd06558">
    <property type="entry name" value="crotonase-like"/>
    <property type="match status" value="1"/>
</dbReference>
<dbReference type="RefSeq" id="WP_058634140.1">
    <property type="nucleotide sequence ID" value="NZ_LDPZ01000011.1"/>
</dbReference>
<reference evidence="5 6" key="1">
    <citation type="journal article" date="2016" name="Front. Microbiol.">
        <title>Genomic Resource of Rice Seed Associated Bacteria.</title>
        <authorList>
            <person name="Midha S."/>
            <person name="Bansal K."/>
            <person name="Sharma S."/>
            <person name="Kumar N."/>
            <person name="Patil P.P."/>
            <person name="Chaudhry V."/>
            <person name="Patil P.B."/>
        </authorList>
    </citation>
    <scope>NUCLEOTIDE SEQUENCE [LARGE SCALE GENOMIC DNA]</scope>
    <source>
        <strain evidence="5 6">NS226</strain>
    </source>
</reference>
<evidence type="ECO:0000256" key="3">
    <source>
        <dbReference type="RuleBase" id="RU003707"/>
    </source>
</evidence>
<dbReference type="AlphaFoldDB" id="A0A175RDA2"/>
<organism evidence="5 6">
    <name type="scientific">Aureimonas ureilytica</name>
    <dbReference type="NCBI Taxonomy" id="401562"/>
    <lineage>
        <taxon>Bacteria</taxon>
        <taxon>Pseudomonadati</taxon>
        <taxon>Pseudomonadota</taxon>
        <taxon>Alphaproteobacteria</taxon>
        <taxon>Hyphomicrobiales</taxon>
        <taxon>Aurantimonadaceae</taxon>
        <taxon>Aureimonas</taxon>
    </lineage>
</organism>
<feature type="region of interest" description="Disordered" evidence="4">
    <location>
        <begin position="250"/>
        <end position="269"/>
    </location>
</feature>